<comment type="similarity">
    <text evidence="15">Belongs to the adenylyl cyclase class-4/guanylyl cyclase family.</text>
</comment>
<dbReference type="InterPro" id="IPR018297">
    <property type="entry name" value="A/G_cyclase_CS"/>
</dbReference>
<evidence type="ECO:0000256" key="13">
    <source>
        <dbReference type="ARBA" id="ARBA00023239"/>
    </source>
</evidence>
<dbReference type="Pfam" id="PF00211">
    <property type="entry name" value="Guanylate_cyc"/>
    <property type="match status" value="1"/>
</dbReference>
<evidence type="ECO:0000256" key="11">
    <source>
        <dbReference type="ARBA" id="ARBA00023170"/>
    </source>
</evidence>
<dbReference type="SMART" id="SM00044">
    <property type="entry name" value="CYCc"/>
    <property type="match status" value="1"/>
</dbReference>
<dbReference type="PROSITE" id="PS50125">
    <property type="entry name" value="GUANYLATE_CYCLASE_2"/>
    <property type="match status" value="1"/>
</dbReference>
<proteinExistence type="inferred from homology"/>
<feature type="coiled-coil region" evidence="17">
    <location>
        <begin position="314"/>
        <end position="341"/>
    </location>
</feature>
<evidence type="ECO:0000313" key="21">
    <source>
        <dbReference type="EMBL" id="VDD85776.1"/>
    </source>
</evidence>
<dbReference type="FunFam" id="3.30.70.1230:FF:000004">
    <property type="entry name" value="Guanylate cyclase"/>
    <property type="match status" value="1"/>
</dbReference>
<keyword evidence="14 16" id="KW-0141">cGMP biosynthesis</keyword>
<evidence type="ECO:0000256" key="2">
    <source>
        <dbReference type="ARBA" id="ARBA00004251"/>
    </source>
</evidence>
<evidence type="ECO:0000256" key="10">
    <source>
        <dbReference type="ARBA" id="ARBA00023136"/>
    </source>
</evidence>
<dbReference type="SUPFAM" id="SSF56112">
    <property type="entry name" value="Protein kinase-like (PK-like)"/>
    <property type="match status" value="1"/>
</dbReference>
<dbReference type="EC" id="4.6.1.2" evidence="3 16"/>
<keyword evidence="9" id="KW-0342">GTP-binding</keyword>
<keyword evidence="12" id="KW-0325">Glycoprotein</keyword>
<dbReference type="GO" id="GO:0005524">
    <property type="term" value="F:ATP binding"/>
    <property type="evidence" value="ECO:0007669"/>
    <property type="project" value="InterPro"/>
</dbReference>
<dbReference type="Pfam" id="PF07714">
    <property type="entry name" value="PK_Tyr_Ser-Thr"/>
    <property type="match status" value="1"/>
</dbReference>
<evidence type="ECO:0000313" key="22">
    <source>
        <dbReference type="Proteomes" id="UP000274131"/>
    </source>
</evidence>
<dbReference type="PANTHER" id="PTHR11920:SF494">
    <property type="entry name" value="ATRIAL NATRIURETIC PEPTIDE RECEPTOR 2"/>
    <property type="match status" value="1"/>
</dbReference>
<keyword evidence="6" id="KW-0732">Signal</keyword>
<evidence type="ECO:0000259" key="20">
    <source>
        <dbReference type="PROSITE" id="PS50125"/>
    </source>
</evidence>
<dbReference type="InterPro" id="IPR050401">
    <property type="entry name" value="Cyclic_nucleotide_synthase"/>
</dbReference>
<dbReference type="GO" id="GO:0005886">
    <property type="term" value="C:plasma membrane"/>
    <property type="evidence" value="ECO:0007669"/>
    <property type="project" value="UniProtKB-SubCell"/>
</dbReference>
<dbReference type="FunFam" id="1.10.510.10:FF:000420">
    <property type="entry name" value="Guanylate cyclase"/>
    <property type="match status" value="1"/>
</dbReference>
<dbReference type="InterPro" id="IPR001828">
    <property type="entry name" value="ANF_lig-bd_rcpt"/>
</dbReference>
<evidence type="ECO:0000256" key="5">
    <source>
        <dbReference type="ARBA" id="ARBA00022692"/>
    </source>
</evidence>
<feature type="coiled-coil region" evidence="17">
    <location>
        <begin position="954"/>
        <end position="981"/>
    </location>
</feature>
<keyword evidence="7" id="KW-0547">Nucleotide-binding</keyword>
<gene>
    <name evidence="21" type="ORF">EVEC_LOCUS919</name>
</gene>
<evidence type="ECO:0000256" key="12">
    <source>
        <dbReference type="ARBA" id="ARBA00023180"/>
    </source>
</evidence>
<dbReference type="PRINTS" id="PR00255">
    <property type="entry name" value="NATPEPTIDER"/>
</dbReference>
<dbReference type="InterPro" id="IPR001170">
    <property type="entry name" value="ANPR/GUC"/>
</dbReference>
<evidence type="ECO:0000256" key="15">
    <source>
        <dbReference type="RuleBase" id="RU000405"/>
    </source>
</evidence>
<keyword evidence="4" id="KW-1003">Cell membrane</keyword>
<dbReference type="PROSITE" id="PS00452">
    <property type="entry name" value="GUANYLATE_CYCLASE_1"/>
    <property type="match status" value="1"/>
</dbReference>
<dbReference type="GO" id="GO:0004016">
    <property type="term" value="F:adenylate cyclase activity"/>
    <property type="evidence" value="ECO:0007669"/>
    <property type="project" value="TreeGrafter"/>
</dbReference>
<dbReference type="AlphaFoldDB" id="A0A3P6HWB3"/>
<evidence type="ECO:0000256" key="9">
    <source>
        <dbReference type="ARBA" id="ARBA00023134"/>
    </source>
</evidence>
<evidence type="ECO:0000256" key="4">
    <source>
        <dbReference type="ARBA" id="ARBA00022475"/>
    </source>
</evidence>
<dbReference type="PROSITE" id="PS50011">
    <property type="entry name" value="PROTEIN_KINASE_DOM"/>
    <property type="match status" value="1"/>
</dbReference>
<dbReference type="InterPro" id="IPR029787">
    <property type="entry name" value="Nucleotide_cyclase"/>
</dbReference>
<dbReference type="STRING" id="51028.A0A3P6HWB3"/>
<evidence type="ECO:0000259" key="19">
    <source>
        <dbReference type="PROSITE" id="PS50011"/>
    </source>
</evidence>
<evidence type="ECO:0000256" key="1">
    <source>
        <dbReference type="ARBA" id="ARBA00001436"/>
    </source>
</evidence>
<evidence type="ECO:0000256" key="14">
    <source>
        <dbReference type="ARBA" id="ARBA00023293"/>
    </source>
</evidence>
<comment type="catalytic activity">
    <reaction evidence="1 16">
        <text>GTP = 3',5'-cyclic GMP + diphosphate</text>
        <dbReference type="Rhea" id="RHEA:13665"/>
        <dbReference type="ChEBI" id="CHEBI:33019"/>
        <dbReference type="ChEBI" id="CHEBI:37565"/>
        <dbReference type="ChEBI" id="CHEBI:57746"/>
        <dbReference type="EC" id="4.6.1.2"/>
    </reaction>
</comment>
<accession>A0A3P6HWB3</accession>
<dbReference type="GO" id="GO:0005525">
    <property type="term" value="F:GTP binding"/>
    <property type="evidence" value="ECO:0007669"/>
    <property type="project" value="UniProtKB-KW"/>
</dbReference>
<dbReference type="PANTHER" id="PTHR11920">
    <property type="entry name" value="GUANYLYL CYCLASE"/>
    <property type="match status" value="1"/>
</dbReference>
<keyword evidence="17" id="KW-0175">Coiled coil</keyword>
<keyword evidence="13 15" id="KW-0456">Lyase</keyword>
<dbReference type="Gene3D" id="3.30.70.1230">
    <property type="entry name" value="Nucleotide cyclase"/>
    <property type="match status" value="1"/>
</dbReference>
<protein>
    <recommendedName>
        <fullName evidence="3 16">Guanylate cyclase</fullName>
        <ecNumber evidence="3 16">4.6.1.2</ecNumber>
    </recommendedName>
</protein>
<dbReference type="GO" id="GO:0007168">
    <property type="term" value="P:receptor guanylyl cyclase signaling pathway"/>
    <property type="evidence" value="ECO:0007669"/>
    <property type="project" value="TreeGrafter"/>
</dbReference>
<organism evidence="21 22">
    <name type="scientific">Enterobius vermicularis</name>
    <name type="common">Human pinworm</name>
    <dbReference type="NCBI Taxonomy" id="51028"/>
    <lineage>
        <taxon>Eukaryota</taxon>
        <taxon>Metazoa</taxon>
        <taxon>Ecdysozoa</taxon>
        <taxon>Nematoda</taxon>
        <taxon>Chromadorea</taxon>
        <taxon>Rhabditida</taxon>
        <taxon>Spirurina</taxon>
        <taxon>Oxyuridomorpha</taxon>
        <taxon>Oxyuroidea</taxon>
        <taxon>Oxyuridae</taxon>
        <taxon>Enterobius</taxon>
    </lineage>
</organism>
<comment type="subcellular location">
    <subcellularLocation>
        <location evidence="2">Cell membrane</location>
        <topology evidence="2">Single-pass type I membrane protein</topology>
    </subcellularLocation>
</comment>
<dbReference type="GO" id="GO:0004383">
    <property type="term" value="F:guanylate cyclase activity"/>
    <property type="evidence" value="ECO:0007669"/>
    <property type="project" value="UniProtKB-EC"/>
</dbReference>
<dbReference type="InterPro" id="IPR001245">
    <property type="entry name" value="Ser-Thr/Tyr_kinase_cat_dom"/>
</dbReference>
<dbReference type="Proteomes" id="UP000274131">
    <property type="component" value="Unassembled WGS sequence"/>
</dbReference>
<evidence type="ECO:0000256" key="16">
    <source>
        <dbReference type="RuleBase" id="RU003431"/>
    </source>
</evidence>
<dbReference type="CDD" id="cd07302">
    <property type="entry name" value="CHD"/>
    <property type="match status" value="1"/>
</dbReference>
<keyword evidence="8 18" id="KW-1133">Transmembrane helix</keyword>
<reference evidence="21 22" key="1">
    <citation type="submission" date="2018-10" db="EMBL/GenBank/DDBJ databases">
        <authorList>
            <consortium name="Pathogen Informatics"/>
        </authorList>
    </citation>
    <scope>NUCLEOTIDE SEQUENCE [LARGE SCALE GENOMIC DNA]</scope>
</reference>
<dbReference type="Gene3D" id="3.40.50.2300">
    <property type="match status" value="3"/>
</dbReference>
<dbReference type="InterPro" id="IPR011009">
    <property type="entry name" value="Kinase-like_dom_sf"/>
</dbReference>
<evidence type="ECO:0000256" key="7">
    <source>
        <dbReference type="ARBA" id="ARBA00022741"/>
    </source>
</evidence>
<dbReference type="SUPFAM" id="SSF53822">
    <property type="entry name" value="Periplasmic binding protein-like I"/>
    <property type="match status" value="1"/>
</dbReference>
<keyword evidence="11" id="KW-0675">Receptor</keyword>
<feature type="domain" description="Guanylate cyclase" evidence="20">
    <location>
        <begin position="1024"/>
        <end position="1153"/>
    </location>
</feature>
<dbReference type="OrthoDB" id="1890790at2759"/>
<keyword evidence="5 18" id="KW-0812">Transmembrane</keyword>
<dbReference type="Pfam" id="PF01094">
    <property type="entry name" value="ANF_receptor"/>
    <property type="match status" value="1"/>
</dbReference>
<dbReference type="InterPro" id="IPR000719">
    <property type="entry name" value="Prot_kinase_dom"/>
</dbReference>
<dbReference type="GO" id="GO:0004672">
    <property type="term" value="F:protein kinase activity"/>
    <property type="evidence" value="ECO:0007669"/>
    <property type="project" value="InterPro"/>
</dbReference>
<dbReference type="SUPFAM" id="SSF55073">
    <property type="entry name" value="Nucleotide cyclase"/>
    <property type="match status" value="1"/>
</dbReference>
<feature type="domain" description="Protein kinase" evidence="19">
    <location>
        <begin position="650"/>
        <end position="951"/>
    </location>
</feature>
<dbReference type="GO" id="GO:0001653">
    <property type="term" value="F:peptide receptor activity"/>
    <property type="evidence" value="ECO:0007669"/>
    <property type="project" value="TreeGrafter"/>
</dbReference>
<feature type="transmembrane region" description="Helical" evidence="18">
    <location>
        <begin position="467"/>
        <end position="490"/>
    </location>
</feature>
<keyword evidence="10 18" id="KW-0472">Membrane</keyword>
<name>A0A3P6HWB3_ENTVE</name>
<evidence type="ECO:0000256" key="17">
    <source>
        <dbReference type="SAM" id="Coils"/>
    </source>
</evidence>
<evidence type="ECO:0000256" key="3">
    <source>
        <dbReference type="ARBA" id="ARBA00012202"/>
    </source>
</evidence>
<evidence type="ECO:0000256" key="18">
    <source>
        <dbReference type="SAM" id="Phobius"/>
    </source>
</evidence>
<keyword evidence="22" id="KW-1185">Reference proteome</keyword>
<dbReference type="EMBL" id="UXUI01007149">
    <property type="protein sequence ID" value="VDD85776.1"/>
    <property type="molecule type" value="Genomic_DNA"/>
</dbReference>
<dbReference type="GO" id="GO:0035556">
    <property type="term" value="P:intracellular signal transduction"/>
    <property type="evidence" value="ECO:0007669"/>
    <property type="project" value="InterPro"/>
</dbReference>
<dbReference type="Gene3D" id="1.10.510.10">
    <property type="entry name" value="Transferase(Phosphotransferase) domain 1"/>
    <property type="match status" value="1"/>
</dbReference>
<dbReference type="InterPro" id="IPR028082">
    <property type="entry name" value="Peripla_BP_I"/>
</dbReference>
<evidence type="ECO:0000256" key="6">
    <source>
        <dbReference type="ARBA" id="ARBA00022729"/>
    </source>
</evidence>
<sequence length="1210" mass="138313">MTVFNYSHTDCLKSSSVALRKYRKHVHCGKRCVNLVIALPENEEPRIKNPFQVTILKSRPVIDLALKNVYDKHLLSRGYLRVSYVDTNLSDALGPQRVIDRYCKGTVDAVMGTSFPYVLAIIARLSQYWGKGVPVISTTALIENFGNKNEFPLLTRITGSYITLARFASLVIRDLHWKNKVHFIFYDELTQKSVRARTEYFFASSAIKNELQKENITFSYEVFKTDVDIFETYIQMLKTATMSANLFILCASPDTVRKMMLAASELNMINTGTYVFINIDISTGSLTKTPWVRGDKDDEAARLAFRALKTISLRRDNLDEYKQLEQDVAQLAEKKYNYSARTNKSYTMNNFISAFYEAVYLYALALNETLEAGLDPRNGTAITSKMWNRSFPGITGNVSIDSNGDRYSDYSLLDYDPDRNEFVEIAYYSGREKRLKKVQELHWVNGHAPKDWPVCGWDGSLCPKPNYLVIILCTVVGFVFIVVGATAVYFQRRYVLEKELAAMSWKIRWEDLTGEETKKEKKKKKSKLISGFWYETETLLRTNSRTSSVSEKKSTSSGATRKISALIDRKLGQIWRKKSPQEEEMENHKDNNTDIDVWQNFEGVHFAGECTEKTESRMKTSASISSAPADAPQKKISSAEGEVVAKKSLSLRNRKLSFGNFSWKSLGSVETIQQTNTQIYTKTAVYKGTVVALKKLKVDPKKYPKLELSRDQLLEFKKMKDLQSEHITRFTGACVDCPHYYIVQEYCPRGSLEDILENEKFNLDKMMKYSLLHDLVKGMYFLHNSFVGSHGKLKSSNCVVDSRLVLKVTDFGFVKLHELEEVNVDEIGEHAFYRNKLWTAPEILRNPHDFPLSGTKSGDVYSFAIILHEMLLRKGTFYVSREPPPSPKELITEVKRKPLREEDLFRPEVPDYLLNSDQVDDTLISLMCSCWAEEPQDRPSFYMIRRVVRSLNKSNETQNLVDNLLMRMEQYANNLEGLVEERTQDYLNEKQKVENLLHQLLPPSVADQLISGQSVQAELFDSVTIYFSDIVGFTALSSDSTPMEVVTFLNDLYLAFDLVVDNFRVYKVETIGDAYMVVSGLPERHDEHASQIAQMALALLHRVKTFVIRHRPKEQLKLRIGIHSGSVVAGVVGSKMPRYCLFGDTVNTSSRMESTALKIHVSSQTKAILDKDKEFRLELRGQVEMKGKGTQTTYWLTGYKDMNIPDFGLT</sequence>
<dbReference type="InterPro" id="IPR001054">
    <property type="entry name" value="A/G_cyclase"/>
</dbReference>
<evidence type="ECO:0000256" key="8">
    <source>
        <dbReference type="ARBA" id="ARBA00022989"/>
    </source>
</evidence>